<dbReference type="SUPFAM" id="SSF89796">
    <property type="entry name" value="CoA-transferase family III (CaiB/BaiF)"/>
    <property type="match status" value="1"/>
</dbReference>
<dbReference type="PANTHER" id="PTHR48228">
    <property type="entry name" value="SUCCINYL-COA--D-CITRAMALATE COA-TRANSFERASE"/>
    <property type="match status" value="1"/>
</dbReference>
<dbReference type="Pfam" id="PF02515">
    <property type="entry name" value="CoA_transf_3"/>
    <property type="match status" value="1"/>
</dbReference>
<evidence type="ECO:0000313" key="3">
    <source>
        <dbReference type="Proteomes" id="UP000005555"/>
    </source>
</evidence>
<accession>Q1YR31</accession>
<dbReference type="PANTHER" id="PTHR48228:SF6">
    <property type="entry name" value="L-CARNITINE COA-TRANSFERASE"/>
    <property type="match status" value="1"/>
</dbReference>
<name>Q1YR31_9GAMM</name>
<sequence length="429" mass="46648">MHFTVYTLVQKISWHEKSFFTELENKKKGQKMSKALEGLRVIELGQLLAGPFAGCMLGYFGAEVIKVEPPGGDPIRNWREVKDGTSHWWRSLARNKKCISLDLKTPEGRDLVKQLLKTADIVVENFRPGVLEGWGLDPESMRADNPDLIYARISGYGQTGPYSVKPGFASACEAISGFRYVNGYPGEAPVRPNLSLGDTISGLHAVLGILMALRSRDRGDGGQVVDVALYESMFNLLEAVVPEYDGAGVVREPSGTTVTGIVPTNTYGCADGKFVVIGGNGDSIYARLMVAVGHAKMGTDEKYSTNSKRVVHEAEIDQVLKTWCASLPLADVMAILEKHRVPCGPVYSVADMMEDSHFQARGLFEQVEINGEPLKIPAMMPKLGNTPGGTEWPGPEIASHTDEILQGLGLDNDQIKHLKTSGIVTDSDG</sequence>
<evidence type="ECO:0000313" key="2">
    <source>
        <dbReference type="EMBL" id="EAS46777.1"/>
    </source>
</evidence>
<gene>
    <name evidence="2" type="ORF">GB2207_04034</name>
</gene>
<dbReference type="InterPro" id="IPR023606">
    <property type="entry name" value="CoA-Trfase_III_dom_1_sf"/>
</dbReference>
<dbReference type="InterPro" id="IPR044855">
    <property type="entry name" value="CoA-Trfase_III_dom3_sf"/>
</dbReference>
<dbReference type="AlphaFoldDB" id="Q1YR31"/>
<keyword evidence="3" id="KW-1185">Reference proteome</keyword>
<keyword evidence="1" id="KW-0808">Transferase</keyword>
<protein>
    <recommendedName>
        <fullName evidence="4">CAIB/BAIF family protein</fullName>
    </recommendedName>
</protein>
<evidence type="ECO:0000256" key="1">
    <source>
        <dbReference type="ARBA" id="ARBA00022679"/>
    </source>
</evidence>
<dbReference type="InterPro" id="IPR050509">
    <property type="entry name" value="CoA-transferase_III"/>
</dbReference>
<dbReference type="EMBL" id="AAPI01000005">
    <property type="protein sequence ID" value="EAS46777.1"/>
    <property type="molecule type" value="Genomic_DNA"/>
</dbReference>
<reference evidence="2 3" key="1">
    <citation type="submission" date="2006-03" db="EMBL/GenBank/DDBJ databases">
        <authorList>
            <person name="Giovannoni S.J."/>
            <person name="Cho J.-C."/>
            <person name="Ferriera S."/>
            <person name="Johnson J."/>
            <person name="Kravitz S."/>
            <person name="Halpern A."/>
            <person name="Remington K."/>
            <person name="Beeson K."/>
            <person name="Tran B."/>
            <person name="Rogers Y.-H."/>
            <person name="Friedman R."/>
            <person name="Venter J.C."/>
        </authorList>
    </citation>
    <scope>NUCLEOTIDE SEQUENCE [LARGE SCALE GENOMIC DNA]</scope>
    <source>
        <strain evidence="2 3">HTCC2207</strain>
    </source>
</reference>
<comment type="caution">
    <text evidence="2">The sequence shown here is derived from an EMBL/GenBank/DDBJ whole genome shotgun (WGS) entry which is preliminary data.</text>
</comment>
<proteinExistence type="predicted"/>
<dbReference type="Gene3D" id="3.30.1540.10">
    <property type="entry name" value="formyl-coa transferase, domain 3"/>
    <property type="match status" value="1"/>
</dbReference>
<evidence type="ECO:0008006" key="4">
    <source>
        <dbReference type="Google" id="ProtNLM"/>
    </source>
</evidence>
<organism evidence="2 3">
    <name type="scientific">gamma proteobacterium HTCC2207</name>
    <dbReference type="NCBI Taxonomy" id="314287"/>
    <lineage>
        <taxon>Bacteria</taxon>
        <taxon>Pseudomonadati</taxon>
        <taxon>Pseudomonadota</taxon>
        <taxon>Gammaproteobacteria</taxon>
        <taxon>Cellvibrionales</taxon>
        <taxon>Porticoccaceae</taxon>
        <taxon>SAR92 clade</taxon>
    </lineage>
</organism>
<dbReference type="eggNOG" id="COG1804">
    <property type="taxonomic scope" value="Bacteria"/>
</dbReference>
<dbReference type="Gene3D" id="3.40.50.10540">
    <property type="entry name" value="Crotonobetainyl-coa:carnitine coa-transferase, domain 1"/>
    <property type="match status" value="1"/>
</dbReference>
<dbReference type="STRING" id="314287.GB2207_04034"/>
<dbReference type="InterPro" id="IPR003673">
    <property type="entry name" value="CoA-Trfase_fam_III"/>
</dbReference>
<dbReference type="GO" id="GO:0016740">
    <property type="term" value="F:transferase activity"/>
    <property type="evidence" value="ECO:0007669"/>
    <property type="project" value="UniProtKB-KW"/>
</dbReference>
<dbReference type="Proteomes" id="UP000005555">
    <property type="component" value="Unassembled WGS sequence"/>
</dbReference>
<dbReference type="HOGENOM" id="CLU_033975_0_0_6"/>